<accession>A0A518BRE8</accession>
<dbReference type="Pfam" id="PF00059">
    <property type="entry name" value="Lectin_C"/>
    <property type="match status" value="1"/>
</dbReference>
<dbReference type="InterPro" id="IPR016187">
    <property type="entry name" value="CTDL_fold"/>
</dbReference>
<dbReference type="InterPro" id="IPR024079">
    <property type="entry name" value="MetalloPept_cat_dom_sf"/>
</dbReference>
<feature type="domain" description="C-type lectin" evidence="1">
    <location>
        <begin position="561"/>
        <end position="667"/>
    </location>
</feature>
<evidence type="ECO:0000313" key="2">
    <source>
        <dbReference type="EMBL" id="QDU69546.1"/>
    </source>
</evidence>
<sequence>MLLASALLGAATGLGWSAPDAPSVTWPLVPTTDGQLTADRASLSVLDGLLDVRIEDAMVPGMEGRALLLERVPAATSDALLFVDGEPVAPLGASLRGDLSLWRGTVEGDPQSDVYLALSSVGARGWVRSNGQLVHLLATPDVDRGWSASRSRWVTDAAIRHLAPPPSCEMLELPEHPAPVTAPATPRLLPIGAGGQDELYQCRMAVETDWDFYQLFGDLVAAEAYALSLFGAVSDTYVDQVGTLVHVAYLGLYTTSSDPWNTPDIGGGSGDMLNEFRSAWIGGWPVDADLAHLISGAGLGGGVAWVGVLGYHDYAYAVSGNLAGQTPFPVAQGPLNWDFVVTAHETGHNFGTSHTHNYCPPLDQCAPDGYWGQCQTTTLCAPGTIMSYCHLCDGGIANIAPVFHPTVKQVIRDSVVSSALRPYEGLSQTDLGAQLASGSHAPTASASYDGQTNGLVIDFADVPSPQTGVLVVGASIGNLPLFGGTLVPSPDLLSVFATTGASAAFGPATLTGSYPFGIELIVQGWFTDPGGVEGLAASNALSLELIKPVPPSAVTWAQHPSNGFEYAIGEPATWFHSQSLAQQFGGTLASIPSASLESWLVTNLFAGAGPNEDLWIGYTDALSEGAWHWIDGSGVSAFTPWTANEPNDYNGSEDYAEWWQAGAGWNDGNGFDVQRAVYQRAIGTQP</sequence>
<dbReference type="Gene3D" id="3.10.100.10">
    <property type="entry name" value="Mannose-Binding Protein A, subunit A"/>
    <property type="match status" value="1"/>
</dbReference>
<name>A0A518BRE8_9BACT</name>
<dbReference type="Proteomes" id="UP000316921">
    <property type="component" value="Chromosome"/>
</dbReference>
<proteinExistence type="predicted"/>
<protein>
    <submittedName>
        <fullName evidence="2">Lectin C-type domain protein</fullName>
    </submittedName>
</protein>
<dbReference type="SUPFAM" id="SSF56436">
    <property type="entry name" value="C-type lectin-like"/>
    <property type="match status" value="1"/>
</dbReference>
<evidence type="ECO:0000259" key="1">
    <source>
        <dbReference type="PROSITE" id="PS50041"/>
    </source>
</evidence>
<organism evidence="2 3">
    <name type="scientific">Engelhardtia mirabilis</name>
    <dbReference type="NCBI Taxonomy" id="2528011"/>
    <lineage>
        <taxon>Bacteria</taxon>
        <taxon>Pseudomonadati</taxon>
        <taxon>Planctomycetota</taxon>
        <taxon>Planctomycetia</taxon>
        <taxon>Planctomycetia incertae sedis</taxon>
        <taxon>Engelhardtia</taxon>
    </lineage>
</organism>
<dbReference type="PROSITE" id="PS50041">
    <property type="entry name" value="C_TYPE_LECTIN_2"/>
    <property type="match status" value="1"/>
</dbReference>
<dbReference type="InterPro" id="IPR016186">
    <property type="entry name" value="C-type_lectin-like/link_sf"/>
</dbReference>
<dbReference type="KEGG" id="pbap:Pla133_46660"/>
<dbReference type="Gene3D" id="3.40.390.10">
    <property type="entry name" value="Collagenase (Catalytic Domain)"/>
    <property type="match status" value="1"/>
</dbReference>
<dbReference type="CDD" id="cd00037">
    <property type="entry name" value="CLECT"/>
    <property type="match status" value="1"/>
</dbReference>
<dbReference type="RefSeq" id="WP_145069534.1">
    <property type="nucleotide sequence ID" value="NZ_CP036287.1"/>
</dbReference>
<dbReference type="InterPro" id="IPR001304">
    <property type="entry name" value="C-type_lectin-like"/>
</dbReference>
<gene>
    <name evidence="2" type="ORF">Pla133_46660</name>
</gene>
<dbReference type="PANTHER" id="PTHR22803">
    <property type="entry name" value="MANNOSE, PHOSPHOLIPASE, LECTIN RECEPTOR RELATED"/>
    <property type="match status" value="1"/>
</dbReference>
<dbReference type="SUPFAM" id="SSF55486">
    <property type="entry name" value="Metalloproteases ('zincins'), catalytic domain"/>
    <property type="match status" value="1"/>
</dbReference>
<dbReference type="SMART" id="SM00034">
    <property type="entry name" value="CLECT"/>
    <property type="match status" value="1"/>
</dbReference>
<dbReference type="InterPro" id="IPR050111">
    <property type="entry name" value="C-type_lectin/snaclec_domain"/>
</dbReference>
<reference evidence="2 3" key="1">
    <citation type="submission" date="2019-02" db="EMBL/GenBank/DDBJ databases">
        <title>Deep-cultivation of Planctomycetes and their phenomic and genomic characterization uncovers novel biology.</title>
        <authorList>
            <person name="Wiegand S."/>
            <person name="Jogler M."/>
            <person name="Boedeker C."/>
            <person name="Pinto D."/>
            <person name="Vollmers J."/>
            <person name="Rivas-Marin E."/>
            <person name="Kohn T."/>
            <person name="Peeters S.H."/>
            <person name="Heuer A."/>
            <person name="Rast P."/>
            <person name="Oberbeckmann S."/>
            <person name="Bunk B."/>
            <person name="Jeske O."/>
            <person name="Meyerdierks A."/>
            <person name="Storesund J.E."/>
            <person name="Kallscheuer N."/>
            <person name="Luecker S."/>
            <person name="Lage O.M."/>
            <person name="Pohl T."/>
            <person name="Merkel B.J."/>
            <person name="Hornburger P."/>
            <person name="Mueller R.-W."/>
            <person name="Bruemmer F."/>
            <person name="Labrenz M."/>
            <person name="Spormann A.M."/>
            <person name="Op den Camp H."/>
            <person name="Overmann J."/>
            <person name="Amann R."/>
            <person name="Jetten M.S.M."/>
            <person name="Mascher T."/>
            <person name="Medema M.H."/>
            <person name="Devos D.P."/>
            <person name="Kaster A.-K."/>
            <person name="Ovreas L."/>
            <person name="Rohde M."/>
            <person name="Galperin M.Y."/>
            <person name="Jogler C."/>
        </authorList>
    </citation>
    <scope>NUCLEOTIDE SEQUENCE [LARGE SCALE GENOMIC DNA]</scope>
    <source>
        <strain evidence="2 3">Pla133</strain>
    </source>
</reference>
<keyword evidence="3" id="KW-1185">Reference proteome</keyword>
<evidence type="ECO:0000313" key="3">
    <source>
        <dbReference type="Proteomes" id="UP000316921"/>
    </source>
</evidence>
<dbReference type="EMBL" id="CP036287">
    <property type="protein sequence ID" value="QDU69546.1"/>
    <property type="molecule type" value="Genomic_DNA"/>
</dbReference>
<dbReference type="Pfam" id="PF13688">
    <property type="entry name" value="Reprolysin_5"/>
    <property type="match status" value="1"/>
</dbReference>
<dbReference type="GO" id="GO:0008237">
    <property type="term" value="F:metallopeptidase activity"/>
    <property type="evidence" value="ECO:0007669"/>
    <property type="project" value="InterPro"/>
</dbReference>
<dbReference type="AlphaFoldDB" id="A0A518BRE8"/>